<accession>A0ABN7W711</accession>
<feature type="non-terminal residue" evidence="1">
    <location>
        <position position="310"/>
    </location>
</feature>
<dbReference type="Gene3D" id="3.60.10.10">
    <property type="entry name" value="Endonuclease/exonuclease/phosphatase"/>
    <property type="match status" value="1"/>
</dbReference>
<reference evidence="1 2" key="1">
    <citation type="submission" date="2021-06" db="EMBL/GenBank/DDBJ databases">
        <authorList>
            <person name="Kallberg Y."/>
            <person name="Tangrot J."/>
            <person name="Rosling A."/>
        </authorList>
    </citation>
    <scope>NUCLEOTIDE SEQUENCE [LARGE SCALE GENOMIC DNA]</scope>
    <source>
        <strain evidence="1 2">120-4 pot B 10/14</strain>
    </source>
</reference>
<dbReference type="EMBL" id="CAJVQB010031484">
    <property type="protein sequence ID" value="CAG8816944.1"/>
    <property type="molecule type" value="Genomic_DNA"/>
</dbReference>
<dbReference type="InterPro" id="IPR036691">
    <property type="entry name" value="Endo/exonu/phosph_ase_sf"/>
</dbReference>
<dbReference type="Proteomes" id="UP000789901">
    <property type="component" value="Unassembled WGS sequence"/>
</dbReference>
<gene>
    <name evidence="1" type="ORF">GMARGA_LOCUS26675</name>
</gene>
<proteinExistence type="predicted"/>
<organism evidence="1 2">
    <name type="scientific">Gigaspora margarita</name>
    <dbReference type="NCBI Taxonomy" id="4874"/>
    <lineage>
        <taxon>Eukaryota</taxon>
        <taxon>Fungi</taxon>
        <taxon>Fungi incertae sedis</taxon>
        <taxon>Mucoromycota</taxon>
        <taxon>Glomeromycotina</taxon>
        <taxon>Glomeromycetes</taxon>
        <taxon>Diversisporales</taxon>
        <taxon>Gigasporaceae</taxon>
        <taxon>Gigaspora</taxon>
    </lineage>
</organism>
<name>A0ABN7W711_GIGMA</name>
<comment type="caution">
    <text evidence="1">The sequence shown here is derived from an EMBL/GenBank/DDBJ whole genome shotgun (WGS) entry which is preliminary data.</text>
</comment>
<evidence type="ECO:0000313" key="1">
    <source>
        <dbReference type="EMBL" id="CAG8816944.1"/>
    </source>
</evidence>
<keyword evidence="2" id="KW-1185">Reference proteome</keyword>
<evidence type="ECO:0000313" key="2">
    <source>
        <dbReference type="Proteomes" id="UP000789901"/>
    </source>
</evidence>
<sequence length="310" mass="35787">MNTEILDKLKNVQHFVSQKDIEIAKFLGIANSKIVFISILLPKLAKLKLEESFSRKLALTILETGALDYGNCELKNIINSFIETFVQKNTIDAQFKGREKDKKLEKKIVKIEQSAKSEQGIELPIPEEESLTSKEFNVIKDKKVLQEGSKSKIKTNCKQISILDEENLQRNEHKSAPVVFGPVDELVGSLSRAPGVDTNRKRLLQKKLTLKIDDEAFDIFAVTETNLDRKEGFFVGKKVENFKFFWSNTSIYKRKGLGIALDIKYTWKKYLEDINRISEFIMAARFYFRNMELIIIMIYILSNNRSEMDK</sequence>
<protein>
    <submittedName>
        <fullName evidence="1">397_t:CDS:1</fullName>
    </submittedName>
</protein>